<dbReference type="InterPro" id="IPR021109">
    <property type="entry name" value="Peptidase_aspartic_dom_sf"/>
</dbReference>
<reference evidence="3" key="1">
    <citation type="journal article" date="2019" name="Int. J. Syst. Evol. Microbiol.">
        <title>The Global Catalogue of Microorganisms (GCM) 10K type strain sequencing project: providing services to taxonomists for standard genome sequencing and annotation.</title>
        <authorList>
            <consortium name="The Broad Institute Genomics Platform"/>
            <consortium name="The Broad Institute Genome Sequencing Center for Infectious Disease"/>
            <person name="Wu L."/>
            <person name="Ma J."/>
        </authorList>
    </citation>
    <scope>NUCLEOTIDE SEQUENCE [LARGE SCALE GENOMIC DNA]</scope>
    <source>
        <strain evidence="3">Q85</strain>
    </source>
</reference>
<evidence type="ECO:0000313" key="2">
    <source>
        <dbReference type="EMBL" id="MFD1788575.1"/>
    </source>
</evidence>
<keyword evidence="2" id="KW-0645">Protease</keyword>
<evidence type="ECO:0000256" key="1">
    <source>
        <dbReference type="SAM" id="Phobius"/>
    </source>
</evidence>
<keyword evidence="1" id="KW-0472">Membrane</keyword>
<sequence>MSEDSASLLWGVGALVLVVSALSARRLSFGQVLRSLMSWILIFGVAMLAFANRDRIAPIFTDIGERFGIGGQTVVGDTVRIQMSEDGHFWARVSLNGVERRMLVDSGATITALSEGSAKAVGIKADAAGFPVIINTANGAVTARRGRIERVSIGTLETNDLGVVISPAFGDTDVLGMNFLSRLGSWRVEGRTLILEPKPAAKS</sequence>
<dbReference type="GO" id="GO:0008233">
    <property type="term" value="F:peptidase activity"/>
    <property type="evidence" value="ECO:0007669"/>
    <property type="project" value="UniProtKB-KW"/>
</dbReference>
<dbReference type="NCBIfam" id="TIGR02281">
    <property type="entry name" value="clan_AA_DTGA"/>
    <property type="match status" value="1"/>
</dbReference>
<dbReference type="Pfam" id="PF13975">
    <property type="entry name" value="gag-asp_proteas"/>
    <property type="match status" value="1"/>
</dbReference>
<dbReference type="InterPro" id="IPR034122">
    <property type="entry name" value="Retropepsin-like_bacterial"/>
</dbReference>
<keyword evidence="1" id="KW-0812">Transmembrane</keyword>
<name>A0ABW4NGY5_9SPHN</name>
<protein>
    <submittedName>
        <fullName evidence="2">TIGR02281 family clan AA aspartic protease</fullName>
    </submittedName>
</protein>
<accession>A0ABW4NGY5</accession>
<dbReference type="RefSeq" id="WP_380940969.1">
    <property type="nucleotide sequence ID" value="NZ_JBHUFC010000006.1"/>
</dbReference>
<dbReference type="Proteomes" id="UP001597283">
    <property type="component" value="Unassembled WGS sequence"/>
</dbReference>
<dbReference type="EMBL" id="JBHUFC010000006">
    <property type="protein sequence ID" value="MFD1788575.1"/>
    <property type="molecule type" value="Genomic_DNA"/>
</dbReference>
<keyword evidence="3" id="KW-1185">Reference proteome</keyword>
<feature type="transmembrane region" description="Helical" evidence="1">
    <location>
        <begin position="31"/>
        <end position="51"/>
    </location>
</feature>
<keyword evidence="2" id="KW-0378">Hydrolase</keyword>
<keyword evidence="1" id="KW-1133">Transmembrane helix</keyword>
<dbReference type="Gene3D" id="2.40.70.10">
    <property type="entry name" value="Acid Proteases"/>
    <property type="match status" value="1"/>
</dbReference>
<organism evidence="2 3">
    <name type="scientific">Sphingomonas floccifaciens</name>
    <dbReference type="NCBI Taxonomy" id="1844115"/>
    <lineage>
        <taxon>Bacteria</taxon>
        <taxon>Pseudomonadati</taxon>
        <taxon>Pseudomonadota</taxon>
        <taxon>Alphaproteobacteria</taxon>
        <taxon>Sphingomonadales</taxon>
        <taxon>Sphingomonadaceae</taxon>
        <taxon>Sphingomonas</taxon>
    </lineage>
</organism>
<proteinExistence type="predicted"/>
<gene>
    <name evidence="2" type="ORF">ACFSC3_13470</name>
</gene>
<comment type="caution">
    <text evidence="2">The sequence shown here is derived from an EMBL/GenBank/DDBJ whole genome shotgun (WGS) entry which is preliminary data.</text>
</comment>
<evidence type="ECO:0000313" key="3">
    <source>
        <dbReference type="Proteomes" id="UP001597283"/>
    </source>
</evidence>
<dbReference type="SUPFAM" id="SSF50630">
    <property type="entry name" value="Acid proteases"/>
    <property type="match status" value="1"/>
</dbReference>
<dbReference type="GO" id="GO:0006508">
    <property type="term" value="P:proteolysis"/>
    <property type="evidence" value="ECO:0007669"/>
    <property type="project" value="UniProtKB-KW"/>
</dbReference>
<dbReference type="InterPro" id="IPR011969">
    <property type="entry name" value="Clan_AA_Asp_peptidase_C"/>
</dbReference>
<dbReference type="CDD" id="cd05483">
    <property type="entry name" value="retropepsin_like_bacteria"/>
    <property type="match status" value="1"/>
</dbReference>